<feature type="domain" description="DHHA1" evidence="2">
    <location>
        <begin position="220"/>
        <end position="312"/>
    </location>
</feature>
<accession>A0A9D1LJN6</accession>
<evidence type="ECO:0000259" key="1">
    <source>
        <dbReference type="Pfam" id="PF01368"/>
    </source>
</evidence>
<dbReference type="Pfam" id="PF02272">
    <property type="entry name" value="DHHA1"/>
    <property type="match status" value="1"/>
</dbReference>
<dbReference type="AlphaFoldDB" id="A0A9D1LJN6"/>
<dbReference type="Gene3D" id="3.90.1640.10">
    <property type="entry name" value="inorganic pyrophosphatase (n-terminal core)"/>
    <property type="match status" value="1"/>
</dbReference>
<dbReference type="InterPro" id="IPR051319">
    <property type="entry name" value="Oligoribo/pAp-PDE_c-di-AMP_PDE"/>
</dbReference>
<dbReference type="SUPFAM" id="SSF64182">
    <property type="entry name" value="DHH phosphoesterases"/>
    <property type="match status" value="1"/>
</dbReference>
<sequence length="316" mass="35131">MIRLYEIAKALEEHQRIVILTHENPDGDTLGSAFALYYALTAMGKQVRVENCGPIPTQFSYLTADYRREEFEPDWILAVDVADVKLLGSLRGQYEGKIDCCIDHHRENRSGAKECYLESTSASTCELIWLLLQTMDAAISPMVADCLFTGVITDTGCFQFSNTTARTHRIAAHLMELTPRTPWICRRLFGTKSKARLQVEKQALEQMVFYRKDTVAFLTISLEQQKGITGADLDGITSIPRSVEGVLIGVVLKQKDESSYKVSMRSIEPYDVSVICKQFGGGGHACAAGCLMQGTAQEITKRLLDAISKAMNEVEV</sequence>
<evidence type="ECO:0000313" key="4">
    <source>
        <dbReference type="Proteomes" id="UP000824082"/>
    </source>
</evidence>
<evidence type="ECO:0000259" key="2">
    <source>
        <dbReference type="Pfam" id="PF02272"/>
    </source>
</evidence>
<proteinExistence type="predicted"/>
<dbReference type="GO" id="GO:0003676">
    <property type="term" value="F:nucleic acid binding"/>
    <property type="evidence" value="ECO:0007669"/>
    <property type="project" value="InterPro"/>
</dbReference>
<feature type="domain" description="DDH" evidence="1">
    <location>
        <begin position="16"/>
        <end position="151"/>
    </location>
</feature>
<dbReference type="Gene3D" id="3.10.310.30">
    <property type="match status" value="1"/>
</dbReference>
<comment type="caution">
    <text evidence="3">The sequence shown here is derived from an EMBL/GenBank/DDBJ whole genome shotgun (WGS) entry which is preliminary data.</text>
</comment>
<evidence type="ECO:0000313" key="3">
    <source>
        <dbReference type="EMBL" id="HIU42070.1"/>
    </source>
</evidence>
<dbReference type="InterPro" id="IPR001667">
    <property type="entry name" value="DDH_dom"/>
</dbReference>
<dbReference type="InterPro" id="IPR003156">
    <property type="entry name" value="DHHA1_dom"/>
</dbReference>
<gene>
    <name evidence="3" type="ORF">IAD19_05905</name>
</gene>
<dbReference type="PANTHER" id="PTHR47618">
    <property type="entry name" value="BIFUNCTIONAL OLIGORIBONUCLEASE AND PAP PHOSPHATASE NRNA"/>
    <property type="match status" value="1"/>
</dbReference>
<dbReference type="Proteomes" id="UP000824082">
    <property type="component" value="Unassembled WGS sequence"/>
</dbReference>
<dbReference type="Pfam" id="PF01368">
    <property type="entry name" value="DHH"/>
    <property type="match status" value="1"/>
</dbReference>
<protein>
    <submittedName>
        <fullName evidence="3">DHH family phosphoesterase</fullName>
    </submittedName>
</protein>
<name>A0A9D1LJN6_9FIRM</name>
<dbReference type="PANTHER" id="PTHR47618:SF1">
    <property type="entry name" value="BIFUNCTIONAL OLIGORIBONUCLEASE AND PAP PHOSPHATASE NRNA"/>
    <property type="match status" value="1"/>
</dbReference>
<dbReference type="EMBL" id="DVMX01000114">
    <property type="protein sequence ID" value="HIU42070.1"/>
    <property type="molecule type" value="Genomic_DNA"/>
</dbReference>
<dbReference type="InterPro" id="IPR038763">
    <property type="entry name" value="DHH_sf"/>
</dbReference>
<reference evidence="3" key="2">
    <citation type="journal article" date="2021" name="PeerJ">
        <title>Extensive microbial diversity within the chicken gut microbiome revealed by metagenomics and culture.</title>
        <authorList>
            <person name="Gilroy R."/>
            <person name="Ravi A."/>
            <person name="Getino M."/>
            <person name="Pursley I."/>
            <person name="Horton D.L."/>
            <person name="Alikhan N.F."/>
            <person name="Baker D."/>
            <person name="Gharbi K."/>
            <person name="Hall N."/>
            <person name="Watson M."/>
            <person name="Adriaenssens E.M."/>
            <person name="Foster-Nyarko E."/>
            <person name="Jarju S."/>
            <person name="Secka A."/>
            <person name="Antonio M."/>
            <person name="Oren A."/>
            <person name="Chaudhuri R.R."/>
            <person name="La Ragione R."/>
            <person name="Hildebrand F."/>
            <person name="Pallen M.J."/>
        </authorList>
    </citation>
    <scope>NUCLEOTIDE SEQUENCE</scope>
    <source>
        <strain evidence="3">4509</strain>
    </source>
</reference>
<organism evidence="3 4">
    <name type="scientific">Candidatus Egerieicola faecale</name>
    <dbReference type="NCBI Taxonomy" id="2840774"/>
    <lineage>
        <taxon>Bacteria</taxon>
        <taxon>Bacillati</taxon>
        <taxon>Bacillota</taxon>
        <taxon>Clostridia</taxon>
        <taxon>Eubacteriales</taxon>
        <taxon>Oscillospiraceae</taxon>
        <taxon>Oscillospiraceae incertae sedis</taxon>
        <taxon>Candidatus Egerieicola</taxon>
    </lineage>
</organism>
<reference evidence="3" key="1">
    <citation type="submission" date="2020-10" db="EMBL/GenBank/DDBJ databases">
        <authorList>
            <person name="Gilroy R."/>
        </authorList>
    </citation>
    <scope>NUCLEOTIDE SEQUENCE</scope>
    <source>
        <strain evidence="3">4509</strain>
    </source>
</reference>